<dbReference type="EMBL" id="JBHUFP010000005">
    <property type="protein sequence ID" value="MFD1805608.1"/>
    <property type="molecule type" value="Genomic_DNA"/>
</dbReference>
<dbReference type="CDD" id="cd13128">
    <property type="entry name" value="MATE_Wzx_like"/>
    <property type="match status" value="1"/>
</dbReference>
<proteinExistence type="predicted"/>
<keyword evidence="4 5" id="KW-0472">Membrane</keyword>
<keyword evidence="7" id="KW-1185">Reference proteome</keyword>
<feature type="transmembrane region" description="Helical" evidence="5">
    <location>
        <begin position="48"/>
        <end position="69"/>
    </location>
</feature>
<feature type="transmembrane region" description="Helical" evidence="5">
    <location>
        <begin position="164"/>
        <end position="181"/>
    </location>
</feature>
<dbReference type="Proteomes" id="UP001597420">
    <property type="component" value="Unassembled WGS sequence"/>
</dbReference>
<keyword evidence="3 5" id="KW-1133">Transmembrane helix</keyword>
<feature type="transmembrane region" description="Helical" evidence="5">
    <location>
        <begin position="7"/>
        <end position="28"/>
    </location>
</feature>
<feature type="transmembrane region" description="Helical" evidence="5">
    <location>
        <begin position="130"/>
        <end position="152"/>
    </location>
</feature>
<dbReference type="Pfam" id="PF01943">
    <property type="entry name" value="Polysacc_synt"/>
    <property type="match status" value="1"/>
</dbReference>
<feature type="transmembrane region" description="Helical" evidence="5">
    <location>
        <begin position="201"/>
        <end position="219"/>
    </location>
</feature>
<organism evidence="6 7">
    <name type="scientific">Pasteurella oralis</name>
    <dbReference type="NCBI Taxonomy" id="1071947"/>
    <lineage>
        <taxon>Bacteria</taxon>
        <taxon>Pseudomonadati</taxon>
        <taxon>Pseudomonadota</taxon>
        <taxon>Gammaproteobacteria</taxon>
        <taxon>Pasteurellales</taxon>
        <taxon>Pasteurellaceae</taxon>
        <taxon>Pasteurella</taxon>
    </lineage>
</organism>
<feature type="transmembrane region" description="Helical" evidence="5">
    <location>
        <begin position="376"/>
        <end position="394"/>
    </location>
</feature>
<dbReference type="RefSeq" id="WP_379096621.1">
    <property type="nucleotide sequence ID" value="NZ_JBHUFP010000005.1"/>
</dbReference>
<evidence type="ECO:0000256" key="4">
    <source>
        <dbReference type="ARBA" id="ARBA00023136"/>
    </source>
</evidence>
<feature type="transmembrane region" description="Helical" evidence="5">
    <location>
        <begin position="282"/>
        <end position="300"/>
    </location>
</feature>
<evidence type="ECO:0000256" key="1">
    <source>
        <dbReference type="ARBA" id="ARBA00004141"/>
    </source>
</evidence>
<comment type="subcellular location">
    <subcellularLocation>
        <location evidence="1">Membrane</location>
        <topology evidence="1">Multi-pass membrane protein</topology>
    </subcellularLocation>
</comment>
<dbReference type="InterPro" id="IPR052556">
    <property type="entry name" value="PolySynth_Transporter"/>
</dbReference>
<feature type="transmembrane region" description="Helical" evidence="5">
    <location>
        <begin position="320"/>
        <end position="341"/>
    </location>
</feature>
<protein>
    <submittedName>
        <fullName evidence="6">Flippase</fullName>
    </submittedName>
</protein>
<keyword evidence="2 5" id="KW-0812">Transmembrane</keyword>
<name>A0ABW4NTK6_9PAST</name>
<dbReference type="InterPro" id="IPR002797">
    <property type="entry name" value="Polysacc_synth"/>
</dbReference>
<reference evidence="7" key="1">
    <citation type="journal article" date="2019" name="Int. J. Syst. Evol. Microbiol.">
        <title>The Global Catalogue of Microorganisms (GCM) 10K type strain sequencing project: providing services to taxonomists for standard genome sequencing and annotation.</title>
        <authorList>
            <consortium name="The Broad Institute Genomics Platform"/>
            <consortium name="The Broad Institute Genome Sequencing Center for Infectious Disease"/>
            <person name="Wu L."/>
            <person name="Ma J."/>
        </authorList>
    </citation>
    <scope>NUCLEOTIDE SEQUENCE [LARGE SCALE GENOMIC DNA]</scope>
    <source>
        <strain evidence="7">CCM 7950</strain>
    </source>
</reference>
<evidence type="ECO:0000313" key="7">
    <source>
        <dbReference type="Proteomes" id="UP001597420"/>
    </source>
</evidence>
<feature type="transmembrane region" description="Helical" evidence="5">
    <location>
        <begin position="106"/>
        <end position="123"/>
    </location>
</feature>
<evidence type="ECO:0000256" key="5">
    <source>
        <dbReference type="SAM" id="Phobius"/>
    </source>
</evidence>
<dbReference type="PANTHER" id="PTHR43424">
    <property type="entry name" value="LOCUS PUTATIVE PROTEIN 1-RELATED"/>
    <property type="match status" value="1"/>
</dbReference>
<feature type="transmembrane region" description="Helical" evidence="5">
    <location>
        <begin position="81"/>
        <end position="100"/>
    </location>
</feature>
<evidence type="ECO:0000256" key="3">
    <source>
        <dbReference type="ARBA" id="ARBA00022989"/>
    </source>
</evidence>
<feature type="transmembrane region" description="Helical" evidence="5">
    <location>
        <begin position="348"/>
        <end position="370"/>
    </location>
</feature>
<dbReference type="PANTHER" id="PTHR43424:SF1">
    <property type="entry name" value="LOCUS PUTATIVE PROTEIN 1-RELATED"/>
    <property type="match status" value="1"/>
</dbReference>
<evidence type="ECO:0000256" key="2">
    <source>
        <dbReference type="ARBA" id="ARBA00022692"/>
    </source>
</evidence>
<evidence type="ECO:0000313" key="6">
    <source>
        <dbReference type="EMBL" id="MFD1805608.1"/>
    </source>
</evidence>
<accession>A0ABW4NTK6</accession>
<gene>
    <name evidence="6" type="ORF">ACFSAV_04335</name>
</gene>
<comment type="caution">
    <text evidence="6">The sequence shown here is derived from an EMBL/GenBank/DDBJ whole genome shotgun (WGS) entry which is preliminary data.</text>
</comment>
<feature type="transmembrane region" description="Helical" evidence="5">
    <location>
        <begin position="239"/>
        <end position="261"/>
    </location>
</feature>
<sequence>MKAIKDSAIYLFGELISKSVPFLLLPYLSRKLGVEGFGELSYYQTYLTLFLIIVGLSQEGAIARFFYFYGGRSLNLVLTTGYVYTLFSGGIILLGCLIWQSEIMAYLAISAIFQSFLSVQLSVRQCQKQAVAYSVIQLLLALISGLVTVILLEVYDHDLVGKRILAILLSHLLVFVVAYFFYQKTTIHKKFNFSQHKTALFYLLGFGAPLIFHNVSLFLRGQLDRIFIYHQFSEAELGLYAMGAQIAAVLMIVIQAINKATVPYLFEGLKQQRINVKHIHKWATYTLLLVPIPALVMWFIPEQFVVWLLGEQFVGTKYYIILFLVSTTLIIPYLILVNYLFYYAKNKLISICSVLTTIVYVVSLVCLTMTEIQFVPFASIIGAVTILPVLYVMTARVGKVG</sequence>